<sequence length="320" mass="35851">MESSLITLQDAKYCLSSFDFSKRDCSLQGSENTVLYGDLHLGSGKTRISNSTLQCSLVCAQEGGSLILDNCLLEGNSLLFQDVNLKLDSCIVNLTSDEDYFSALELLNSKARIKNTSFVCHFAASSATLFKFISSQAQLQGVKTVLGFSDPVPFILYADAIASHVRIQDSSLYSSEPFSCSLYKGIRSQFHLINFNVQSGSHVEMTGSDIKEGDTKFSNVYFGKEEVFFVDDNAEYVEGNYQDYFNKFSHSLPSGKNKLILDTRSAPVIIDLPEDREEIFVENPYSGLVLLRDNKRGREIKTRKEKLTMKCLNGKWKRVK</sequence>
<organism evidence="1">
    <name type="scientific">Brazilian cedratvirus IHUMI</name>
    <dbReference type="NCBI Taxonomy" id="2126980"/>
    <lineage>
        <taxon>Viruses</taxon>
        <taxon>Pithoviruses</taxon>
        <taxon>Orthocedratvirinae</taxon>
        <taxon>Alphacedratvirus</taxon>
        <taxon>Alphacedratvirus brasiliense</taxon>
    </lineage>
</organism>
<evidence type="ECO:0000313" key="1">
    <source>
        <dbReference type="EMBL" id="SPN79398.1"/>
    </source>
</evidence>
<gene>
    <name evidence="1" type="ORF">BRZCDTV_316</name>
</gene>
<keyword evidence="2" id="KW-1185">Reference proteome</keyword>
<accession>A0A2R8FEJ1</accession>
<name>A0A2R8FEJ1_9VIRU</name>
<reference evidence="1" key="1">
    <citation type="submission" date="2018-03" db="EMBL/GenBank/DDBJ databases">
        <authorList>
            <consortium name="Urmite Genomes"/>
        </authorList>
    </citation>
    <scope>NUCLEOTIDE SEQUENCE [LARGE SCALE GENOMIC DNA]</scope>
    <source>
        <strain evidence="1">IHUMI-27.7</strain>
    </source>
</reference>
<protein>
    <submittedName>
        <fullName evidence="1">Uncharacterized protein</fullName>
    </submittedName>
</protein>
<proteinExistence type="predicted"/>
<evidence type="ECO:0000313" key="2">
    <source>
        <dbReference type="Proteomes" id="UP000273054"/>
    </source>
</evidence>
<dbReference type="EMBL" id="LT994651">
    <property type="protein sequence ID" value="SPN79398.1"/>
    <property type="molecule type" value="Genomic_DNA"/>
</dbReference>
<dbReference type="Proteomes" id="UP000273054">
    <property type="component" value="Segment"/>
</dbReference>